<dbReference type="Proteomes" id="UP000315925">
    <property type="component" value="Chromosome"/>
</dbReference>
<evidence type="ECO:0000313" key="2">
    <source>
        <dbReference type="EMBL" id="QDQ42895.1"/>
    </source>
</evidence>
<name>A0A516TNV9_9BACT</name>
<proteinExistence type="predicted"/>
<dbReference type="KEGG" id="mkc:kam1_1680"/>
<organism evidence="2 3">
    <name type="scientific">Methylacidiphilum kamchatkense Kam1</name>
    <dbReference type="NCBI Taxonomy" id="1202785"/>
    <lineage>
        <taxon>Bacteria</taxon>
        <taxon>Pseudomonadati</taxon>
        <taxon>Verrucomicrobiota</taxon>
        <taxon>Methylacidiphilae</taxon>
        <taxon>Methylacidiphilales</taxon>
        <taxon>Methylacidiphilaceae</taxon>
        <taxon>Methylacidiphilum (ex Ratnadevi et al. 2023)</taxon>
    </lineage>
</organism>
<keyword evidence="1" id="KW-0472">Membrane</keyword>
<dbReference type="EMBL" id="CP037899">
    <property type="protein sequence ID" value="QDQ42895.1"/>
    <property type="molecule type" value="Genomic_DNA"/>
</dbReference>
<dbReference type="AlphaFoldDB" id="A0A516TNV9"/>
<gene>
    <name evidence="2" type="ORF">kam1_1680</name>
</gene>
<evidence type="ECO:0000313" key="3">
    <source>
        <dbReference type="Proteomes" id="UP000315925"/>
    </source>
</evidence>
<feature type="transmembrane region" description="Helical" evidence="1">
    <location>
        <begin position="20"/>
        <end position="42"/>
    </location>
</feature>
<sequence length="78" mass="8757">MRLKKLCKRKDLNVALHGLYAAHAAVAAAQASYFILILMLSFSTKTSAMYTFFIQNGDGQLESKGNGIFLILWKTMER</sequence>
<reference evidence="3" key="1">
    <citation type="submission" date="2019-03" db="EMBL/GenBank/DDBJ databases">
        <title>Complete genome of Methylacidiphilum kamchatkense Kam1.</title>
        <authorList>
            <person name="Kruse T."/>
            <person name="Murarilal Ratnadevi C."/>
            <person name="Erikstad H.-A."/>
            <person name="Birkeland N.-K."/>
        </authorList>
    </citation>
    <scope>NUCLEOTIDE SEQUENCE [LARGE SCALE GENOMIC DNA]</scope>
    <source>
        <strain evidence="3">kam1</strain>
    </source>
</reference>
<evidence type="ECO:0000256" key="1">
    <source>
        <dbReference type="SAM" id="Phobius"/>
    </source>
</evidence>
<keyword evidence="1" id="KW-0812">Transmembrane</keyword>
<keyword evidence="1" id="KW-1133">Transmembrane helix</keyword>
<accession>A0A516TNV9</accession>
<protein>
    <submittedName>
        <fullName evidence="2">Uncharacterized protein</fullName>
    </submittedName>
</protein>